<dbReference type="Proteomes" id="UP001549146">
    <property type="component" value="Unassembled WGS sequence"/>
</dbReference>
<dbReference type="PANTHER" id="PTHR47739">
    <property type="entry name" value="TRNA1(VAL) (ADENINE(37)-N6)-METHYLTRANSFERASE"/>
    <property type="match status" value="1"/>
</dbReference>
<dbReference type="SUPFAM" id="SSF53335">
    <property type="entry name" value="S-adenosyl-L-methionine-dependent methyltransferases"/>
    <property type="match status" value="1"/>
</dbReference>
<keyword evidence="9" id="KW-1185">Reference proteome</keyword>
<organism evidence="8 9">
    <name type="scientific">Moheibacter stercoris</name>
    <dbReference type="NCBI Taxonomy" id="1628251"/>
    <lineage>
        <taxon>Bacteria</taxon>
        <taxon>Pseudomonadati</taxon>
        <taxon>Bacteroidota</taxon>
        <taxon>Flavobacteriia</taxon>
        <taxon>Flavobacteriales</taxon>
        <taxon>Weeksellaceae</taxon>
        <taxon>Moheibacter</taxon>
    </lineage>
</organism>
<evidence type="ECO:0000256" key="6">
    <source>
        <dbReference type="HAMAP-Rule" id="MF_01872"/>
    </source>
</evidence>
<dbReference type="InterPro" id="IPR007848">
    <property type="entry name" value="Small_mtfrase_dom"/>
</dbReference>
<dbReference type="RefSeq" id="WP_354506083.1">
    <property type="nucleotide sequence ID" value="NZ_JBEPMO010000001.1"/>
</dbReference>
<dbReference type="InterPro" id="IPR050210">
    <property type="entry name" value="tRNA_Adenine-N(6)_MTase"/>
</dbReference>
<keyword evidence="3 6" id="KW-0808">Transferase</keyword>
<keyword evidence="1 6" id="KW-0963">Cytoplasm</keyword>
<dbReference type="HAMAP" id="MF_01872">
    <property type="entry name" value="tRNA_methyltr_YfiC"/>
    <property type="match status" value="1"/>
</dbReference>
<comment type="subcellular location">
    <subcellularLocation>
        <location evidence="6">Cytoplasm</location>
    </subcellularLocation>
</comment>
<evidence type="ECO:0000256" key="3">
    <source>
        <dbReference type="ARBA" id="ARBA00022679"/>
    </source>
</evidence>
<dbReference type="InterPro" id="IPR020596">
    <property type="entry name" value="rRNA_Ade_Mease_Trfase_CS"/>
</dbReference>
<keyword evidence="2 6" id="KW-0489">Methyltransferase</keyword>
<dbReference type="PROSITE" id="PS01131">
    <property type="entry name" value="RRNA_A_DIMETH"/>
    <property type="match status" value="1"/>
</dbReference>
<dbReference type="PRINTS" id="PR00507">
    <property type="entry name" value="N12N6MTFRASE"/>
</dbReference>
<protein>
    <recommendedName>
        <fullName evidence="6">tRNA1(Val) (adenine(37)-N6)-methyltransferase</fullName>
        <ecNumber evidence="6">2.1.1.223</ecNumber>
    </recommendedName>
    <alternativeName>
        <fullName evidence="6">tRNA m6A37 methyltransferase</fullName>
    </alternativeName>
</protein>
<comment type="function">
    <text evidence="6">Specifically methylates the adenine in position 37 of tRNA(1)(Val) (anticodon cmo5UAC).</text>
</comment>
<dbReference type="EC" id="2.1.1.223" evidence="6"/>
<dbReference type="PANTHER" id="PTHR47739:SF1">
    <property type="entry name" value="TRNA1(VAL) (ADENINE(37)-N6)-METHYLTRANSFERASE"/>
    <property type="match status" value="1"/>
</dbReference>
<sequence>MSKTVFRFKQFEVSQEKSAMKIGTDGVLLGAWANAKDSGSILDIGTGTGLISLMLAQRFPTAKILGLEIDENAANEAKFNFEQSPFSDRLNLIHSSIQNFEPNIQFDFIVSNPPFFDLTHKEISARNTARQQSDLTLNELLLHTNRLLTPKGKATFIIPFDKENEFVEFAKKQELFPSSITQIRGNATAEIKRSLIELTRNKQSTFLEELVIEIQRNVYTEDYIQLTKEFYLKM</sequence>
<dbReference type="CDD" id="cd02440">
    <property type="entry name" value="AdoMet_MTases"/>
    <property type="match status" value="1"/>
</dbReference>
<evidence type="ECO:0000256" key="5">
    <source>
        <dbReference type="ARBA" id="ARBA00022694"/>
    </source>
</evidence>
<dbReference type="Pfam" id="PF05175">
    <property type="entry name" value="MTS"/>
    <property type="match status" value="1"/>
</dbReference>
<dbReference type="GO" id="GO:0008168">
    <property type="term" value="F:methyltransferase activity"/>
    <property type="evidence" value="ECO:0007669"/>
    <property type="project" value="UniProtKB-KW"/>
</dbReference>
<dbReference type="EMBL" id="JBEPMO010000001">
    <property type="protein sequence ID" value="MET3730725.1"/>
    <property type="molecule type" value="Genomic_DNA"/>
</dbReference>
<evidence type="ECO:0000313" key="9">
    <source>
        <dbReference type="Proteomes" id="UP001549146"/>
    </source>
</evidence>
<evidence type="ECO:0000256" key="1">
    <source>
        <dbReference type="ARBA" id="ARBA00022490"/>
    </source>
</evidence>
<proteinExistence type="inferred from homology"/>
<evidence type="ECO:0000256" key="2">
    <source>
        <dbReference type="ARBA" id="ARBA00022603"/>
    </source>
</evidence>
<dbReference type="InterPro" id="IPR022882">
    <property type="entry name" value="tRNA_adenine-N6_MeTrfase"/>
</dbReference>
<reference evidence="8 9" key="1">
    <citation type="submission" date="2024-06" db="EMBL/GenBank/DDBJ databases">
        <title>Genomic Encyclopedia of Type Strains, Phase IV (KMG-IV): sequencing the most valuable type-strain genomes for metagenomic binning, comparative biology and taxonomic classification.</title>
        <authorList>
            <person name="Goeker M."/>
        </authorList>
    </citation>
    <scope>NUCLEOTIDE SEQUENCE [LARGE SCALE GENOMIC DNA]</scope>
    <source>
        <strain evidence="8 9">DSM 29388</strain>
    </source>
</reference>
<dbReference type="GO" id="GO:0032259">
    <property type="term" value="P:methylation"/>
    <property type="evidence" value="ECO:0007669"/>
    <property type="project" value="UniProtKB-KW"/>
</dbReference>
<accession>A0ABV2LQ82</accession>
<evidence type="ECO:0000259" key="7">
    <source>
        <dbReference type="Pfam" id="PF05175"/>
    </source>
</evidence>
<dbReference type="InterPro" id="IPR002052">
    <property type="entry name" value="DNA_methylase_N6_adenine_CS"/>
</dbReference>
<gene>
    <name evidence="8" type="ORF">ABID46_000277</name>
</gene>
<comment type="similarity">
    <text evidence="6">Belongs to the methyltransferase superfamily. tRNA (adenine-N(6)-)-methyltransferase family.</text>
</comment>
<feature type="domain" description="Methyltransferase small" evidence="7">
    <location>
        <begin position="32"/>
        <end position="124"/>
    </location>
</feature>
<comment type="catalytic activity">
    <reaction evidence="6">
        <text>adenosine(37) in tRNA1(Val) + S-adenosyl-L-methionine = N(6)-methyladenosine(37) in tRNA1(Val) + S-adenosyl-L-homocysteine + H(+)</text>
        <dbReference type="Rhea" id="RHEA:43160"/>
        <dbReference type="Rhea" id="RHEA-COMP:10369"/>
        <dbReference type="Rhea" id="RHEA-COMP:10370"/>
        <dbReference type="ChEBI" id="CHEBI:15378"/>
        <dbReference type="ChEBI" id="CHEBI:57856"/>
        <dbReference type="ChEBI" id="CHEBI:59789"/>
        <dbReference type="ChEBI" id="CHEBI:74411"/>
        <dbReference type="ChEBI" id="CHEBI:74449"/>
        <dbReference type="EC" id="2.1.1.223"/>
    </reaction>
</comment>
<evidence type="ECO:0000313" key="8">
    <source>
        <dbReference type="EMBL" id="MET3730725.1"/>
    </source>
</evidence>
<keyword evidence="5 6" id="KW-0819">tRNA processing</keyword>
<dbReference type="PROSITE" id="PS00092">
    <property type="entry name" value="N6_MTASE"/>
    <property type="match status" value="1"/>
</dbReference>
<evidence type="ECO:0000256" key="4">
    <source>
        <dbReference type="ARBA" id="ARBA00022691"/>
    </source>
</evidence>
<dbReference type="Gene3D" id="3.40.50.150">
    <property type="entry name" value="Vaccinia Virus protein VP39"/>
    <property type="match status" value="1"/>
</dbReference>
<name>A0ABV2LQ82_9FLAO</name>
<dbReference type="InterPro" id="IPR029063">
    <property type="entry name" value="SAM-dependent_MTases_sf"/>
</dbReference>
<comment type="caution">
    <text evidence="8">The sequence shown here is derived from an EMBL/GenBank/DDBJ whole genome shotgun (WGS) entry which is preliminary data.</text>
</comment>
<keyword evidence="4 6" id="KW-0949">S-adenosyl-L-methionine</keyword>